<accession>M6HC25</accession>
<proteinExistence type="predicted"/>
<comment type="caution">
    <text evidence="1">The sequence shown here is derived from an EMBL/GenBank/DDBJ whole genome shotgun (WGS) entry which is preliminary data.</text>
</comment>
<evidence type="ECO:0000313" key="1">
    <source>
        <dbReference type="EMBL" id="EMM94863.1"/>
    </source>
</evidence>
<dbReference type="AlphaFoldDB" id="M6HC25"/>
<protein>
    <submittedName>
        <fullName evidence="1">Uncharacterized protein</fullName>
    </submittedName>
</protein>
<reference evidence="1 2" key="1">
    <citation type="submission" date="2013-01" db="EMBL/GenBank/DDBJ databases">
        <authorList>
            <person name="Harkins D.M."/>
            <person name="Durkin A.S."/>
            <person name="Brinkac L.M."/>
            <person name="Haft D.H."/>
            <person name="Selengut J.D."/>
            <person name="Sanka R."/>
            <person name="DePew J."/>
            <person name="Purushe J."/>
            <person name="Tulsiani S.M."/>
            <person name="Graham G.C."/>
            <person name="Burns M.-A."/>
            <person name="Dohnt M.F."/>
            <person name="Smythe L.D."/>
            <person name="McKay D.B."/>
            <person name="Craig S.B."/>
            <person name="Vinetz J.M."/>
            <person name="Sutton G.G."/>
            <person name="Nierman W.C."/>
            <person name="Fouts D.E."/>
        </authorList>
    </citation>
    <scope>NUCLEOTIDE SEQUENCE [LARGE SCALE GENOMIC DNA]</scope>
    <source>
        <strain evidence="1 2">LT2156</strain>
    </source>
</reference>
<organism evidence="1 2">
    <name type="scientific">Leptospira interrogans serovar Zanoni str. LT2156</name>
    <dbReference type="NCBI Taxonomy" id="1001601"/>
    <lineage>
        <taxon>Bacteria</taxon>
        <taxon>Pseudomonadati</taxon>
        <taxon>Spirochaetota</taxon>
        <taxon>Spirochaetia</taxon>
        <taxon>Leptospirales</taxon>
        <taxon>Leptospiraceae</taxon>
        <taxon>Leptospira</taxon>
    </lineage>
</organism>
<dbReference type="EMBL" id="AFMF02000033">
    <property type="protein sequence ID" value="EMM94863.1"/>
    <property type="molecule type" value="Genomic_DNA"/>
</dbReference>
<gene>
    <name evidence="1" type="ORF">LEP1GSC158_1682</name>
</gene>
<name>M6HC25_LEPIR</name>
<evidence type="ECO:0000313" key="2">
    <source>
        <dbReference type="Proteomes" id="UP000012089"/>
    </source>
</evidence>
<sequence>MENSTQRSFMDRIGKLNTTLFYGSHWKTQHNALLWIALENSTQRSFMDRIGKLSTTLSMDRVGKLNTTLSMDRVEKLSTTLSMDRVEKLSTTLSMDRVEKLSTTLSMDRVEKLSTTLSMDRVVECKFYREICRNSDGFILRSKYICKFMENIEFAKIFFAKFTLELLKVDINCFHRPVPIKQKENLFFNNSMVEV</sequence>
<dbReference type="Proteomes" id="UP000012089">
    <property type="component" value="Unassembled WGS sequence"/>
</dbReference>